<accession>F0SD28</accession>
<reference evidence="1 2" key="1">
    <citation type="journal article" date="2011" name="Stand. Genomic Sci.">
        <title>Complete genome sequence of the gliding, heparinolytic Pedobacter saltans type strain (113).</title>
        <authorList>
            <person name="Liolios K."/>
            <person name="Sikorski J."/>
            <person name="Lu M."/>
            <person name="Nolan M."/>
            <person name="Lapidus A."/>
            <person name="Lucas S."/>
            <person name="Hammon N."/>
            <person name="Deshpande S."/>
            <person name="Cheng J.F."/>
            <person name="Tapia R."/>
            <person name="Han C."/>
            <person name="Goodwin L."/>
            <person name="Pitluck S."/>
            <person name="Huntemann M."/>
            <person name="Ivanova N."/>
            <person name="Pagani I."/>
            <person name="Mavromatis K."/>
            <person name="Ovchinikova G."/>
            <person name="Pati A."/>
            <person name="Chen A."/>
            <person name="Palaniappan K."/>
            <person name="Land M."/>
            <person name="Hauser L."/>
            <person name="Brambilla E.M."/>
            <person name="Kotsyurbenko O."/>
            <person name="Rohde M."/>
            <person name="Tindall B.J."/>
            <person name="Abt B."/>
            <person name="Goker M."/>
            <person name="Detter J.C."/>
            <person name="Woyke T."/>
            <person name="Bristow J."/>
            <person name="Eisen J.A."/>
            <person name="Markowitz V."/>
            <person name="Hugenholtz P."/>
            <person name="Klenk H.P."/>
            <person name="Kyrpides N.C."/>
        </authorList>
    </citation>
    <scope>NUCLEOTIDE SEQUENCE [LARGE SCALE GENOMIC DNA]</scope>
    <source>
        <strain evidence="2">ATCC 51119 / DSM 12145 / JCM 21818 / LMG 10337 / NBRC 100064 / NCIMB 13643</strain>
    </source>
</reference>
<evidence type="ECO:0000313" key="2">
    <source>
        <dbReference type="Proteomes" id="UP000000310"/>
    </source>
</evidence>
<dbReference type="AlphaFoldDB" id="F0SD28"/>
<protein>
    <recommendedName>
        <fullName evidence="3">BioF2-like acetyltransferase domain-containing protein</fullName>
    </recommendedName>
</protein>
<evidence type="ECO:0000313" key="1">
    <source>
        <dbReference type="EMBL" id="ADY51785.1"/>
    </source>
</evidence>
<proteinExistence type="predicted"/>
<dbReference type="RefSeq" id="WP_013632284.1">
    <property type="nucleotide sequence ID" value="NC_015177.1"/>
</dbReference>
<dbReference type="HOGENOM" id="CLU_885260_0_0_10"/>
<dbReference type="SUPFAM" id="SSF55729">
    <property type="entry name" value="Acyl-CoA N-acyltransferases (Nat)"/>
    <property type="match status" value="1"/>
</dbReference>
<organism evidence="1 2">
    <name type="scientific">Pseudopedobacter saltans (strain ATCC 51119 / DSM 12145 / JCM 21818 / CCUG 39354 / LMG 10337 / NBRC 100064 / NCIMB 13643)</name>
    <name type="common">Pedobacter saltans</name>
    <dbReference type="NCBI Taxonomy" id="762903"/>
    <lineage>
        <taxon>Bacteria</taxon>
        <taxon>Pseudomonadati</taxon>
        <taxon>Bacteroidota</taxon>
        <taxon>Sphingobacteriia</taxon>
        <taxon>Sphingobacteriales</taxon>
        <taxon>Sphingobacteriaceae</taxon>
        <taxon>Pseudopedobacter</taxon>
    </lineage>
</organism>
<dbReference type="OrthoDB" id="9811560at2"/>
<dbReference type="Gene3D" id="3.40.630.30">
    <property type="match status" value="1"/>
</dbReference>
<dbReference type="EMBL" id="CP002545">
    <property type="protein sequence ID" value="ADY51785.1"/>
    <property type="molecule type" value="Genomic_DNA"/>
</dbReference>
<evidence type="ECO:0008006" key="3">
    <source>
        <dbReference type="Google" id="ProtNLM"/>
    </source>
</evidence>
<reference evidence="2" key="2">
    <citation type="submission" date="2011-02" db="EMBL/GenBank/DDBJ databases">
        <title>The complete genome of Pedobacter saltans DSM 12145.</title>
        <authorList>
            <consortium name="US DOE Joint Genome Institute (JGI-PGF)"/>
            <person name="Lucas S."/>
            <person name="Copeland A."/>
            <person name="Lapidus A."/>
            <person name="Bruce D."/>
            <person name="Goodwin L."/>
            <person name="Pitluck S."/>
            <person name="Kyrpides N."/>
            <person name="Mavromatis K."/>
            <person name="Pagani I."/>
            <person name="Ivanova N."/>
            <person name="Ovchinnikova G."/>
            <person name="Lu M."/>
            <person name="Detter J.C."/>
            <person name="Han C."/>
            <person name="Land M."/>
            <person name="Hauser L."/>
            <person name="Markowitz V."/>
            <person name="Cheng J.-F."/>
            <person name="Hugenholtz P."/>
            <person name="Woyke T."/>
            <person name="Wu D."/>
            <person name="Tindall B."/>
            <person name="Pomrenke H.G."/>
            <person name="Brambilla E."/>
            <person name="Klenk H.-P."/>
            <person name="Eisen J.A."/>
        </authorList>
    </citation>
    <scope>NUCLEOTIDE SEQUENCE [LARGE SCALE GENOMIC DNA]</scope>
    <source>
        <strain evidence="2">ATCC 51119 / DSM 12145 / JCM 21818 / LMG 10337 / NBRC 100064 / NCIMB 13643</strain>
    </source>
</reference>
<dbReference type="STRING" id="762903.Pedsa_1217"/>
<dbReference type="Proteomes" id="UP000000310">
    <property type="component" value="Chromosome"/>
</dbReference>
<keyword evidence="2" id="KW-1185">Reference proteome</keyword>
<dbReference type="KEGG" id="psn:Pedsa_1217"/>
<dbReference type="InterPro" id="IPR016181">
    <property type="entry name" value="Acyl_CoA_acyltransferase"/>
</dbReference>
<sequence>MWRVVSGEIWQDKISGLQLPFYYQWSFIESISNIFDVEVSYYINTIKGQDNAYYICYNKNGRVSNLEPFSYTPFYIRDGIAEPVFFEVVESLVHILKAKFKTIHFKLEPQLKDIRPLIWHNFKAEIRYTHVKSDFFTVHPQVNKNLKKINESKYKIAIKTFSEEGLKLILDFQRKFGFKKAECDNYKILLEALSKKSLIRFFEVYDAASKRLICSRIVLIDSLTSRLYLLMISDTHSDDKYIHTYMHFIVLNWAKENGIKDIDLCGANIKSISIFKSFFVTDLRSYYVVSYNHWVYNTAIYIKAIFKKILKKWI</sequence>
<name>F0SD28_PSESL</name>
<gene>
    <name evidence="1" type="ordered locus">Pedsa_1217</name>
</gene>